<sequence length="70" mass="8010">FSDLCVYLLQLVAGDWGLGHRCKAPSRVAASVRRRPQLSSVDRQAEVCTWTVYAEKCSCTSRFPQHQQRR</sequence>
<organism evidence="1 2">
    <name type="scientific">Panicum virgatum</name>
    <name type="common">Blackwell switchgrass</name>
    <dbReference type="NCBI Taxonomy" id="38727"/>
    <lineage>
        <taxon>Eukaryota</taxon>
        <taxon>Viridiplantae</taxon>
        <taxon>Streptophyta</taxon>
        <taxon>Embryophyta</taxon>
        <taxon>Tracheophyta</taxon>
        <taxon>Spermatophyta</taxon>
        <taxon>Magnoliopsida</taxon>
        <taxon>Liliopsida</taxon>
        <taxon>Poales</taxon>
        <taxon>Poaceae</taxon>
        <taxon>PACMAD clade</taxon>
        <taxon>Panicoideae</taxon>
        <taxon>Panicodae</taxon>
        <taxon>Paniceae</taxon>
        <taxon>Panicinae</taxon>
        <taxon>Panicum</taxon>
        <taxon>Panicum sect. Hiantes</taxon>
    </lineage>
</organism>
<dbReference type="AlphaFoldDB" id="A0A8T0V3D2"/>
<reference evidence="1" key="1">
    <citation type="submission" date="2020-05" db="EMBL/GenBank/DDBJ databases">
        <title>WGS assembly of Panicum virgatum.</title>
        <authorList>
            <person name="Lovell J.T."/>
            <person name="Jenkins J."/>
            <person name="Shu S."/>
            <person name="Juenger T.E."/>
            <person name="Schmutz J."/>
        </authorList>
    </citation>
    <scope>NUCLEOTIDE SEQUENCE</scope>
    <source>
        <strain evidence="1">AP13</strain>
    </source>
</reference>
<feature type="non-terminal residue" evidence="1">
    <location>
        <position position="1"/>
    </location>
</feature>
<accession>A0A8T0V3D2</accession>
<name>A0A8T0V3D2_PANVG</name>
<proteinExistence type="predicted"/>
<evidence type="ECO:0000313" key="2">
    <source>
        <dbReference type="Proteomes" id="UP000823388"/>
    </source>
</evidence>
<evidence type="ECO:0000313" key="1">
    <source>
        <dbReference type="EMBL" id="KAG2626649.1"/>
    </source>
</evidence>
<dbReference type="EMBL" id="CM029041">
    <property type="protein sequence ID" value="KAG2626649.1"/>
    <property type="molecule type" value="Genomic_DNA"/>
</dbReference>
<keyword evidence="2" id="KW-1185">Reference proteome</keyword>
<gene>
    <name evidence="1" type="ORF">PVAP13_3KG235927</name>
</gene>
<protein>
    <submittedName>
        <fullName evidence="1">Uncharacterized protein</fullName>
    </submittedName>
</protein>
<comment type="caution">
    <text evidence="1">The sequence shown here is derived from an EMBL/GenBank/DDBJ whole genome shotgun (WGS) entry which is preliminary data.</text>
</comment>
<dbReference type="Proteomes" id="UP000823388">
    <property type="component" value="Chromosome 3K"/>
</dbReference>